<feature type="region of interest" description="Disordered" evidence="1">
    <location>
        <begin position="36"/>
        <end position="97"/>
    </location>
</feature>
<accession>A0AA38IBS3</accession>
<gene>
    <name evidence="2" type="ORF">Zmor_018537</name>
</gene>
<sequence>MSHEVARIFHVFPRACGPPYVRDAVGSLKIRREAVPSQNKCSKRTSPKIRRFHYGLPPKGTQNPRRGTPDGSRGLLAFPMEQNRHWKIKKQQQRYRS</sequence>
<evidence type="ECO:0000313" key="2">
    <source>
        <dbReference type="EMBL" id="KAJ3652585.1"/>
    </source>
</evidence>
<feature type="compositionally biased region" description="Basic residues" evidence="1">
    <location>
        <begin position="85"/>
        <end position="97"/>
    </location>
</feature>
<keyword evidence="3" id="KW-1185">Reference proteome</keyword>
<dbReference type="AlphaFoldDB" id="A0AA38IBS3"/>
<reference evidence="2" key="1">
    <citation type="journal article" date="2023" name="G3 (Bethesda)">
        <title>Whole genome assemblies of Zophobas morio and Tenebrio molitor.</title>
        <authorList>
            <person name="Kaur S."/>
            <person name="Stinson S.A."/>
            <person name="diCenzo G.C."/>
        </authorList>
    </citation>
    <scope>NUCLEOTIDE SEQUENCE</scope>
    <source>
        <strain evidence="2">QUZm001</strain>
    </source>
</reference>
<proteinExistence type="predicted"/>
<name>A0AA38IBS3_9CUCU</name>
<dbReference type="EMBL" id="JALNTZ010000005">
    <property type="protein sequence ID" value="KAJ3652585.1"/>
    <property type="molecule type" value="Genomic_DNA"/>
</dbReference>
<organism evidence="2 3">
    <name type="scientific">Zophobas morio</name>
    <dbReference type="NCBI Taxonomy" id="2755281"/>
    <lineage>
        <taxon>Eukaryota</taxon>
        <taxon>Metazoa</taxon>
        <taxon>Ecdysozoa</taxon>
        <taxon>Arthropoda</taxon>
        <taxon>Hexapoda</taxon>
        <taxon>Insecta</taxon>
        <taxon>Pterygota</taxon>
        <taxon>Neoptera</taxon>
        <taxon>Endopterygota</taxon>
        <taxon>Coleoptera</taxon>
        <taxon>Polyphaga</taxon>
        <taxon>Cucujiformia</taxon>
        <taxon>Tenebrionidae</taxon>
        <taxon>Zophobas</taxon>
    </lineage>
</organism>
<evidence type="ECO:0000313" key="3">
    <source>
        <dbReference type="Proteomes" id="UP001168821"/>
    </source>
</evidence>
<feature type="compositionally biased region" description="Basic residues" evidence="1">
    <location>
        <begin position="41"/>
        <end position="53"/>
    </location>
</feature>
<evidence type="ECO:0000256" key="1">
    <source>
        <dbReference type="SAM" id="MobiDB-lite"/>
    </source>
</evidence>
<protein>
    <submittedName>
        <fullName evidence="2">Uncharacterized protein</fullName>
    </submittedName>
</protein>
<comment type="caution">
    <text evidence="2">The sequence shown here is derived from an EMBL/GenBank/DDBJ whole genome shotgun (WGS) entry which is preliminary data.</text>
</comment>
<dbReference type="Proteomes" id="UP001168821">
    <property type="component" value="Unassembled WGS sequence"/>
</dbReference>